<keyword evidence="4 6" id="KW-1133">Transmembrane helix</keyword>
<dbReference type="OrthoDB" id="2151161at2759"/>
<comment type="similarity">
    <text evidence="2 6">Belongs to the TVP23 family.</text>
</comment>
<dbReference type="Proteomes" id="UP000007800">
    <property type="component" value="Unassembled WGS sequence"/>
</dbReference>
<dbReference type="FunCoup" id="C5LDX8">
    <property type="interactions" value="146"/>
</dbReference>
<evidence type="ECO:0000256" key="2">
    <source>
        <dbReference type="ARBA" id="ARBA00005467"/>
    </source>
</evidence>
<dbReference type="EMBL" id="GG681070">
    <property type="protein sequence ID" value="EER05142.1"/>
    <property type="molecule type" value="Genomic_DNA"/>
</dbReference>
<evidence type="ECO:0000256" key="5">
    <source>
        <dbReference type="ARBA" id="ARBA00023136"/>
    </source>
</evidence>
<dbReference type="InterPro" id="IPR008564">
    <property type="entry name" value="TVP23-like"/>
</dbReference>
<dbReference type="GO" id="GO:0000139">
    <property type="term" value="C:Golgi membrane"/>
    <property type="evidence" value="ECO:0007669"/>
    <property type="project" value="TreeGrafter"/>
</dbReference>
<dbReference type="InParanoid" id="C5LDX8"/>
<evidence type="ECO:0000313" key="7">
    <source>
        <dbReference type="EMBL" id="EER05142.1"/>
    </source>
</evidence>
<dbReference type="PANTHER" id="PTHR13019">
    <property type="entry name" value="GOLGI APPARATUS MEMBRANE PROTEIN TVP23"/>
    <property type="match status" value="1"/>
</dbReference>
<dbReference type="GeneID" id="9050680"/>
<proteinExistence type="inferred from homology"/>
<evidence type="ECO:0000313" key="8">
    <source>
        <dbReference type="Proteomes" id="UP000007800"/>
    </source>
</evidence>
<feature type="transmembrane region" description="Helical" evidence="6">
    <location>
        <begin position="160"/>
        <end position="181"/>
    </location>
</feature>
<dbReference type="RefSeq" id="XP_002773326.1">
    <property type="nucleotide sequence ID" value="XM_002773280.1"/>
</dbReference>
<evidence type="ECO:0000256" key="3">
    <source>
        <dbReference type="ARBA" id="ARBA00022692"/>
    </source>
</evidence>
<protein>
    <recommendedName>
        <fullName evidence="6">Golgi apparatus membrane protein TVP23 homolog</fullName>
    </recommendedName>
</protein>
<dbReference type="GO" id="GO:0030036">
    <property type="term" value="P:actin cytoskeleton organization"/>
    <property type="evidence" value="ECO:0007669"/>
    <property type="project" value="InterPro"/>
</dbReference>
<sequence length="251" mass="27421">MTDPAASKSSAGSENVRLEFSDFSTSALPPIRGVDDTEMTSTTRGSGGAFSNTVLSHSAHPWVCVFHILFKLSAIFSYWVVYYLSGKSYIITFVCTTICLALDFWTVKNVTGRLLVGLRWWNEYSSPKDGEGSGDVDKSTWVFESQGGEETALNPTDRTVFWSALYIFPFFWLGGAISNFISLSFDYVVLNVMGLTLSSANVVGYWKCSKESQRRLQSWASQQALGAMVSQGAGGIGGFVSKAGSWFRGSS</sequence>
<feature type="transmembrane region" description="Helical" evidence="6">
    <location>
        <begin position="62"/>
        <end position="82"/>
    </location>
</feature>
<dbReference type="GO" id="GO:0009306">
    <property type="term" value="P:protein secretion"/>
    <property type="evidence" value="ECO:0007669"/>
    <property type="project" value="TreeGrafter"/>
</dbReference>
<gene>
    <name evidence="7" type="ORF">Pmar_PMAR026576</name>
</gene>
<feature type="transmembrane region" description="Helical" evidence="6">
    <location>
        <begin position="88"/>
        <end position="107"/>
    </location>
</feature>
<keyword evidence="5 6" id="KW-0472">Membrane</keyword>
<dbReference type="InterPro" id="IPR012510">
    <property type="entry name" value="Actin-binding_Xin_repeat"/>
</dbReference>
<evidence type="ECO:0000256" key="4">
    <source>
        <dbReference type="ARBA" id="ARBA00022989"/>
    </source>
</evidence>
<keyword evidence="3 6" id="KW-0812">Transmembrane</keyword>
<accession>C5LDX8</accession>
<dbReference type="PANTHER" id="PTHR13019:SF7">
    <property type="entry name" value="GOLGI APPARATUS MEMBRANE PROTEIN TVP23"/>
    <property type="match status" value="1"/>
</dbReference>
<reference evidence="7 8" key="1">
    <citation type="submission" date="2008-07" db="EMBL/GenBank/DDBJ databases">
        <authorList>
            <person name="El-Sayed N."/>
            <person name="Caler E."/>
            <person name="Inman J."/>
            <person name="Amedeo P."/>
            <person name="Hass B."/>
            <person name="Wortman J."/>
        </authorList>
    </citation>
    <scope>NUCLEOTIDE SEQUENCE [LARGE SCALE GENOMIC DNA]</scope>
    <source>
        <strain evidence="8">ATCC 50983 / TXsc</strain>
    </source>
</reference>
<organism evidence="8">
    <name type="scientific">Perkinsus marinus (strain ATCC 50983 / TXsc)</name>
    <dbReference type="NCBI Taxonomy" id="423536"/>
    <lineage>
        <taxon>Eukaryota</taxon>
        <taxon>Sar</taxon>
        <taxon>Alveolata</taxon>
        <taxon>Perkinsozoa</taxon>
        <taxon>Perkinsea</taxon>
        <taxon>Perkinsida</taxon>
        <taxon>Perkinsidae</taxon>
        <taxon>Perkinsus</taxon>
    </lineage>
</organism>
<evidence type="ECO:0000256" key="6">
    <source>
        <dbReference type="RuleBase" id="RU361206"/>
    </source>
</evidence>
<name>C5LDX8_PERM5</name>
<dbReference type="GO" id="GO:0016192">
    <property type="term" value="P:vesicle-mediated transport"/>
    <property type="evidence" value="ECO:0007669"/>
    <property type="project" value="TreeGrafter"/>
</dbReference>
<dbReference type="AlphaFoldDB" id="C5LDX8"/>
<dbReference type="PROSITE" id="PS51389">
    <property type="entry name" value="XIN"/>
    <property type="match status" value="1"/>
</dbReference>
<dbReference type="OMA" id="WNCRNVS"/>
<dbReference type="GO" id="GO:0003779">
    <property type="term" value="F:actin binding"/>
    <property type="evidence" value="ECO:0007669"/>
    <property type="project" value="InterPro"/>
</dbReference>
<dbReference type="GO" id="GO:0030054">
    <property type="term" value="C:cell junction"/>
    <property type="evidence" value="ECO:0007669"/>
    <property type="project" value="InterPro"/>
</dbReference>
<dbReference type="Pfam" id="PF05832">
    <property type="entry name" value="DUF846"/>
    <property type="match status" value="1"/>
</dbReference>
<keyword evidence="8" id="KW-1185">Reference proteome</keyword>
<evidence type="ECO:0000256" key="1">
    <source>
        <dbReference type="ARBA" id="ARBA00004141"/>
    </source>
</evidence>
<comment type="subcellular location">
    <subcellularLocation>
        <location evidence="1 6">Membrane</location>
        <topology evidence="1 6">Multi-pass membrane protein</topology>
    </subcellularLocation>
</comment>